<protein>
    <submittedName>
        <fullName evidence="5">Uncharacterized protein</fullName>
    </submittedName>
</protein>
<keyword evidence="4" id="KW-0812">Transmembrane</keyword>
<keyword evidence="1" id="KW-0378">Hydrolase</keyword>
<dbReference type="Proteomes" id="UP000230405">
    <property type="component" value="Unassembled WGS sequence"/>
</dbReference>
<evidence type="ECO:0000313" key="6">
    <source>
        <dbReference type="Proteomes" id="UP000230405"/>
    </source>
</evidence>
<dbReference type="Gene3D" id="3.40.50.1820">
    <property type="entry name" value="alpha/beta hydrolase"/>
    <property type="match status" value="1"/>
</dbReference>
<evidence type="ECO:0000256" key="1">
    <source>
        <dbReference type="ARBA" id="ARBA00022801"/>
    </source>
</evidence>
<dbReference type="GO" id="GO:0003847">
    <property type="term" value="F:1-alkyl-2-acetylglycerophosphocholine esterase activity"/>
    <property type="evidence" value="ECO:0007669"/>
    <property type="project" value="TreeGrafter"/>
</dbReference>
<keyword evidence="4" id="KW-1133">Transmembrane helix</keyword>
<dbReference type="PANTHER" id="PTHR10272">
    <property type="entry name" value="PLATELET-ACTIVATING FACTOR ACETYLHYDROLASE"/>
    <property type="match status" value="1"/>
</dbReference>
<keyword evidence="4" id="KW-0472">Membrane</keyword>
<dbReference type="PANTHER" id="PTHR10272:SF0">
    <property type="entry name" value="PLATELET-ACTIVATING FACTOR ACETYLHYDROLASE"/>
    <property type="match status" value="1"/>
</dbReference>
<gene>
    <name evidence="5" type="ORF">COX77_01135</name>
</gene>
<organism evidence="5 6">
    <name type="scientific">Candidatus Komeilibacteria bacterium CG_4_10_14_0_2_um_filter_37_10</name>
    <dbReference type="NCBI Taxonomy" id="1974470"/>
    <lineage>
        <taxon>Bacteria</taxon>
        <taxon>Candidatus Komeiliibacteriota</taxon>
    </lineage>
</organism>
<evidence type="ECO:0000256" key="3">
    <source>
        <dbReference type="ARBA" id="ARBA00023098"/>
    </source>
</evidence>
<dbReference type="EMBL" id="PFPO01000021">
    <property type="protein sequence ID" value="PIZ99575.1"/>
    <property type="molecule type" value="Genomic_DNA"/>
</dbReference>
<sequence>MLRYILIIFGLLYLIISGFVLYLFPVVNLPKPSGNYAVGTTFMTFSDINRPEVFTKDSTDHREFMSRIWYPVNLIVGNPMIYRKNISLIGSIESGGTPNFIFGHYNLIKTNSYLDIPISNQQSVYPVLVFSNGFLSSYDDYQILMEELASHGYIVFALNQPYESQSVVSSDGKIIPFSKEHLKNYQQGQKTTTPLWQKFWTSIDENEKKEIAKQILNSDVFMNTVLHVRADDIQFMINEIEKFNLQQDNIFYNKFDLSRLGILGHSMGGAVAGQVCLTDNRFKAGVNMDGFQWGGVISGEIQQPFMTMYSEPFSGVNDFIINQFKNKLFLVTISGSKHMNFDDNQIIMPSTKFIGMTGKIDANTMKQINNNYILSFFDKYLNNSDAPFPSDILSNYPEVKVITKQ</sequence>
<comment type="caution">
    <text evidence="5">The sequence shown here is derived from an EMBL/GenBank/DDBJ whole genome shotgun (WGS) entry which is preliminary data.</text>
</comment>
<dbReference type="SUPFAM" id="SSF53474">
    <property type="entry name" value="alpha/beta-Hydrolases"/>
    <property type="match status" value="1"/>
</dbReference>
<feature type="transmembrane region" description="Helical" evidence="4">
    <location>
        <begin position="5"/>
        <end position="24"/>
    </location>
</feature>
<dbReference type="InterPro" id="IPR029058">
    <property type="entry name" value="AB_hydrolase_fold"/>
</dbReference>
<proteinExistence type="predicted"/>
<dbReference type="Pfam" id="PF03403">
    <property type="entry name" value="PAF-AH_p_II"/>
    <property type="match status" value="1"/>
</dbReference>
<reference evidence="6" key="1">
    <citation type="submission" date="2017-09" db="EMBL/GenBank/DDBJ databases">
        <title>Depth-based differentiation of microbial function through sediment-hosted aquifers and enrichment of novel symbionts in the deep terrestrial subsurface.</title>
        <authorList>
            <person name="Probst A.J."/>
            <person name="Ladd B."/>
            <person name="Jarett J.K."/>
            <person name="Geller-Mcgrath D.E."/>
            <person name="Sieber C.M.K."/>
            <person name="Emerson J.B."/>
            <person name="Anantharaman K."/>
            <person name="Thomas B.C."/>
            <person name="Malmstrom R."/>
            <person name="Stieglmeier M."/>
            <person name="Klingl A."/>
            <person name="Woyke T."/>
            <person name="Ryan C.M."/>
            <person name="Banfield J.F."/>
        </authorList>
    </citation>
    <scope>NUCLEOTIDE SEQUENCE [LARGE SCALE GENOMIC DNA]</scope>
</reference>
<keyword evidence="3" id="KW-0443">Lipid metabolism</keyword>
<dbReference type="AlphaFoldDB" id="A0A2M7VG53"/>
<accession>A0A2M7VG53</accession>
<evidence type="ECO:0000256" key="4">
    <source>
        <dbReference type="SAM" id="Phobius"/>
    </source>
</evidence>
<evidence type="ECO:0000313" key="5">
    <source>
        <dbReference type="EMBL" id="PIZ99575.1"/>
    </source>
</evidence>
<keyword evidence="2" id="KW-0442">Lipid degradation</keyword>
<evidence type="ECO:0000256" key="2">
    <source>
        <dbReference type="ARBA" id="ARBA00022963"/>
    </source>
</evidence>
<dbReference type="GO" id="GO:0016042">
    <property type="term" value="P:lipid catabolic process"/>
    <property type="evidence" value="ECO:0007669"/>
    <property type="project" value="UniProtKB-KW"/>
</dbReference>
<name>A0A2M7VG53_9BACT</name>